<name>A0A3D8SD36_9EURO</name>
<dbReference type="InterPro" id="IPR052018">
    <property type="entry name" value="PHP_domain"/>
</dbReference>
<dbReference type="EMBL" id="PVWQ01000004">
    <property type="protein sequence ID" value="RDW83678.1"/>
    <property type="molecule type" value="Genomic_DNA"/>
</dbReference>
<dbReference type="GeneID" id="38114374"/>
<dbReference type="InterPro" id="IPR003141">
    <property type="entry name" value="Pol/His_phosphatase_N"/>
</dbReference>
<dbReference type="OrthoDB" id="16564at2759"/>
<reference evidence="3 4" key="1">
    <citation type="journal article" date="2018" name="IMA Fungus">
        <title>IMA Genome-F 9: Draft genome sequence of Annulohypoxylon stygium, Aspergillus mulundensis, Berkeleyomyces basicola (syn. Thielaviopsis basicola), Ceratocystis smalleyi, two Cercospora beticola strains, Coleophoma cylindrospora, Fusarium fracticaudum, Phialophora cf. hyalina, and Morchella septimelata.</title>
        <authorList>
            <person name="Wingfield B.D."/>
            <person name="Bills G.F."/>
            <person name="Dong Y."/>
            <person name="Huang W."/>
            <person name="Nel W.J."/>
            <person name="Swalarsk-Parry B.S."/>
            <person name="Vaghefi N."/>
            <person name="Wilken P.M."/>
            <person name="An Z."/>
            <person name="de Beer Z.W."/>
            <person name="De Vos L."/>
            <person name="Chen L."/>
            <person name="Duong T.A."/>
            <person name="Gao Y."/>
            <person name="Hammerbacher A."/>
            <person name="Kikkert J.R."/>
            <person name="Li Y."/>
            <person name="Li H."/>
            <person name="Li K."/>
            <person name="Li Q."/>
            <person name="Liu X."/>
            <person name="Ma X."/>
            <person name="Naidoo K."/>
            <person name="Pethybridge S.J."/>
            <person name="Sun J."/>
            <person name="Steenkamp E.T."/>
            <person name="van der Nest M.A."/>
            <person name="van Wyk S."/>
            <person name="Wingfield M.J."/>
            <person name="Xiong C."/>
            <person name="Yue Q."/>
            <person name="Zhang X."/>
        </authorList>
    </citation>
    <scope>NUCLEOTIDE SEQUENCE [LARGE SCALE GENOMIC DNA]</scope>
    <source>
        <strain evidence="3 4">DSM 5745</strain>
    </source>
</reference>
<dbReference type="CDD" id="cd07432">
    <property type="entry name" value="PHP_HisPPase"/>
    <property type="match status" value="1"/>
</dbReference>
<sequence length="497" mass="53732">MRLWTLFSLAALAAACADHGPGHDAAPKDRDTFTGRLYPSAVAEYTYIPFDVPGGTTSIRVSYAYTNATSSKVDIGVFDERGYEIEDARNATTGFRGWSFNLLRNFTFTPAETTPMYVGGPVASGTWHVLVVNTQIAGSYVDYNVTVEYGYEAIAGPRFSAQYAASDLGLDAGRRARLDSGDGLVWLRGDFHVHTTYSDGSYTPAQQVEHAVQQGLDFYISTEHNSRSGNDVMGAFAPDELGLLVGRGMEVTTRFGHWQAVGLEAGQTVEWRYGPDGGNGTDTGYADAAAQVHRAGGFVSVNHPYMPCKECIWNLDAEFKYNDAIEIWNDGVEQEINEAAIALWQSLLVKGRRITGLAGSDSHHPPSMVGRPCTRVKASSLSTAAVVEGVKRRRVYIAEQSDMEIDFTVTVNGTGTLAQTGDAVETNGKSATARLATSGFDGHMACFITEKGYLLNKTVSDSEPLSLGVAAGTEFLRVELRNSTGTYTGLTNPIFFE</sequence>
<dbReference type="InterPro" id="IPR016195">
    <property type="entry name" value="Pol/histidinol_Pase-like"/>
</dbReference>
<dbReference type="Proteomes" id="UP000256690">
    <property type="component" value="Unassembled WGS sequence"/>
</dbReference>
<evidence type="ECO:0000256" key="1">
    <source>
        <dbReference type="SAM" id="SignalP"/>
    </source>
</evidence>
<gene>
    <name evidence="3" type="ORF">DSM5745_04004</name>
</gene>
<protein>
    <recommendedName>
        <fullName evidence="2">Polymerase/histidinol phosphatase N-terminal domain-containing protein</fullName>
    </recommendedName>
</protein>
<dbReference type="GO" id="GO:0004534">
    <property type="term" value="F:5'-3' RNA exonuclease activity"/>
    <property type="evidence" value="ECO:0007669"/>
    <property type="project" value="TreeGrafter"/>
</dbReference>
<keyword evidence="4" id="KW-1185">Reference proteome</keyword>
<evidence type="ECO:0000313" key="4">
    <source>
        <dbReference type="Proteomes" id="UP000256690"/>
    </source>
</evidence>
<dbReference type="Gene3D" id="3.20.20.140">
    <property type="entry name" value="Metal-dependent hydrolases"/>
    <property type="match status" value="1"/>
</dbReference>
<accession>A0A3D8SD36</accession>
<organism evidence="3 4">
    <name type="scientific">Aspergillus mulundensis</name>
    <dbReference type="NCBI Taxonomy" id="1810919"/>
    <lineage>
        <taxon>Eukaryota</taxon>
        <taxon>Fungi</taxon>
        <taxon>Dikarya</taxon>
        <taxon>Ascomycota</taxon>
        <taxon>Pezizomycotina</taxon>
        <taxon>Eurotiomycetes</taxon>
        <taxon>Eurotiomycetidae</taxon>
        <taxon>Eurotiales</taxon>
        <taxon>Aspergillaceae</taxon>
        <taxon>Aspergillus</taxon>
        <taxon>Aspergillus subgen. Nidulantes</taxon>
    </lineage>
</organism>
<dbReference type="PANTHER" id="PTHR42924:SF3">
    <property type="entry name" value="POLYMERASE_HISTIDINOL PHOSPHATASE N-TERMINAL DOMAIN-CONTAINING PROTEIN"/>
    <property type="match status" value="1"/>
</dbReference>
<feature type="domain" description="Polymerase/histidinol phosphatase N-terminal" evidence="2">
    <location>
        <begin position="189"/>
        <end position="255"/>
    </location>
</feature>
<evidence type="ECO:0000313" key="3">
    <source>
        <dbReference type="EMBL" id="RDW83678.1"/>
    </source>
</evidence>
<keyword evidence="1" id="KW-0732">Signal</keyword>
<dbReference type="SUPFAM" id="SSF89550">
    <property type="entry name" value="PHP domain-like"/>
    <property type="match status" value="1"/>
</dbReference>
<feature type="chain" id="PRO_5017682896" description="Polymerase/histidinol phosphatase N-terminal domain-containing protein" evidence="1">
    <location>
        <begin position="18"/>
        <end position="497"/>
    </location>
</feature>
<comment type="caution">
    <text evidence="3">The sequence shown here is derived from an EMBL/GenBank/DDBJ whole genome shotgun (WGS) entry which is preliminary data.</text>
</comment>
<dbReference type="SMART" id="SM00481">
    <property type="entry name" value="POLIIIAc"/>
    <property type="match status" value="1"/>
</dbReference>
<dbReference type="PANTHER" id="PTHR42924">
    <property type="entry name" value="EXONUCLEASE"/>
    <property type="match status" value="1"/>
</dbReference>
<dbReference type="GO" id="GO:0035312">
    <property type="term" value="F:5'-3' DNA exonuclease activity"/>
    <property type="evidence" value="ECO:0007669"/>
    <property type="project" value="TreeGrafter"/>
</dbReference>
<dbReference type="PROSITE" id="PS51257">
    <property type="entry name" value="PROKAR_LIPOPROTEIN"/>
    <property type="match status" value="1"/>
</dbReference>
<dbReference type="RefSeq" id="XP_026605016.1">
    <property type="nucleotide sequence ID" value="XM_026746020.1"/>
</dbReference>
<feature type="signal peptide" evidence="1">
    <location>
        <begin position="1"/>
        <end position="17"/>
    </location>
</feature>
<proteinExistence type="predicted"/>
<dbReference type="AlphaFoldDB" id="A0A3D8SD36"/>
<evidence type="ECO:0000259" key="2">
    <source>
        <dbReference type="SMART" id="SM00481"/>
    </source>
</evidence>
<dbReference type="NCBIfam" id="NF038032">
    <property type="entry name" value="CehA_McbA_metalo"/>
    <property type="match status" value="1"/>
</dbReference>